<evidence type="ECO:0000256" key="1">
    <source>
        <dbReference type="ARBA" id="ARBA00003132"/>
    </source>
</evidence>
<comment type="catalytic activity">
    <reaction evidence="22">
        <text>RNA(n) + a ribonucleoside 5'-triphosphate = RNA(n+1) + diphosphate</text>
        <dbReference type="Rhea" id="RHEA:21248"/>
        <dbReference type="Rhea" id="RHEA-COMP:14527"/>
        <dbReference type="Rhea" id="RHEA-COMP:17342"/>
        <dbReference type="ChEBI" id="CHEBI:33019"/>
        <dbReference type="ChEBI" id="CHEBI:61557"/>
        <dbReference type="ChEBI" id="CHEBI:140395"/>
        <dbReference type="EC" id="2.7.7.48"/>
    </reaction>
</comment>
<sequence length="2176" mass="250510">MDQTPKVSDILYPECHLDSPIVTGKLVELLNYTGLPFTDTLKDKTLIRNLKINEDNCRGNNIQYTQRKYGKIIVDLVGNPSKLRHVPYPSGNLMLFNMRDDDVTLEISSHLRYASLCYKKISRKIIQLRRQTEYTLGRSKGIPSPEVETEEHMMSCVSEVMQASKWYHPFMFWFTLKYEMRKILKNTAPGNQAVHQNVKIIDTDRHIIVINRNLCTIIQREGWATHYLTHELVLLYCDVAEGRLMIDSGMTLDPRYRQLKVCGNLLWDFIDSQFAMLGNSTYDLVAMVEPLVLGYLQLNDSSTFLRGAFLDYCLHDLINIYVENGYDNPEDHDRILNIIDHIFSIDDIHMVSEFFSFFRTFGHPTLEAENAADKVRAHMNKPKLIKFSTMMKAHALFCGTIINGYRDRHGGMWPPLTLGDHASSKIKQCMRNHESLTHELCIENWKSFCGIKFGCFMGLSLDEDLTMYMKDKALSAIKQEWDSVYPRSVMIYDAPQQSTSRRLVEVFLEDNTFDPVNLINYVISGDYLNDPDFNVSYSLKEKEIKQVGRLFAKMTYKMRACQVVAESLIANGVGSYFRENGMSKNEHELLKTLHKLSASGVPRDLKHGHEPKKGTHRRRVKKDVKQAIHSSNSEQYETVSTFLTTDLQKFCLNWRQETTNIFAERLNEIYGLPGFFNWQHKRLEQSILYVADPHCPPNVPNHIDLEHTVNSQIFIHYPMGGIEGYSQKLWTIITIPFLFLSAYEAGVKIAAVVQGDNQAIAITKRVHPNLPYTLKKNMSANAAKEYFYILRRNLGDIGHNLKANETIISSNFFIYSKRIYYDGLVLSQALKPLSRCVFWSETIVDETRSACSNICTSIAKSIEQGYSRWLGFAIAVLKTIQQLIISLKYTINDSMTPDIVQPIYRNPSWILSAALIPAQIGGFNYINLSRLFVRNIGDPVTSSFADLKRYIQSGIISPSILQKIMKQECGSSTFLDWASDPYSVNIPHSQSIITMLKNVTSRTILQNSVNPMLRGLFHFDFQQEDHDLADFLMDRPIIIPRAAHEIMDKSLTGARQEIAGMLDSTKGLIRNSLKTGGLRKSFINRLTLYDYEQFRVFNKLMKVEGFDPLISTDACSVELAISLRKRMWKDLTHGRPIYGLEVPDAIEVVQGYYIQNCEDCYFCSAGQMEYGWFFCPAQCELDKVSHESNSIRVPYFGSSTEERSEIKLSNVKNPSRALKSAIRIATVYTWAYGDSDPQWEEAWYLASFRANVTLDELKAITPISTSNNIAHRLRDKSTQMKYASTSLNRVGRYVTISNDKLNFTVEDRKIDTNLIYQQIMLIGLSILEEHFRYTSMTDEYNTVLHLHINKHCCLKEMCDHPYVDTEKTMPTLRRVETNKLIYDPDPIIESNKNTIQQQVFRKGMLDFPVWPLRNLNTALAQSLAGTIIEIISKENRDHLNEFKTLENDDDINSMITEFLLVEPDEFVLYLGMYTAINWAFDIYYRRPEGKYQMTEYLQAILITASHSITKVISNALSHPRVFQRFWDSGLIEPIYGPNVQNQDYNRITQELICGAYQLYLNFWLSDEEVEYLITEGEEELVDQRFELVQSRHLCVLSSLYIRRQDMPQIRGLTSIEKCTVLTDRLEKMRFSQGVSADWHIDPLPVTVYPASMTYIRRGTIKHIRLRNYLSGESEIMESIKIQNQEIRVFDMPTGVVLTGEHESYYFPATLLFSLDFQQSQDNIFDKNITNKWENHVTRRVGINSTSCYKALELATFLNGKVAASEPRLFLGEGSGAMMVTYYYILGQSRSYYNTGVFDSDIVGQRVLSLVPSEAMMVAKNNPTELAFESDLITLFNGKPESTWIGSLASFTYIMEQIPPHSVGFIHNDMESSFDKDPCLIMQEQVHSLALAINLGNDYSYYICKLAPRPNDYTPQLLYLLLNCYEEVSIFIPSSSNPQSSEIYLISSCPRHKCLLTPDMLMRKVSMKVSLQSDRIHNTVMNYKIKHHLELIKKRKNYGDYAKSDLKALTKPEKLLLSVGFSVNGPKLVKALTGHDVASGQDILRSSITSLIIDTINEYDLERSHTPFFDPYPIRRSSKHRERMQIVCRKIVAYFILYSPPVHSEVRREIIKSLRKKLLIIDLKDNSCKIFMYKKLREKYARTGLSHNVLIQLETSEVKIWWKILGYSLMTNQDNES</sequence>
<dbReference type="EC" id="2.7.7.88" evidence="22"/>
<dbReference type="GO" id="GO:0044423">
    <property type="term" value="C:virion component"/>
    <property type="evidence" value="ECO:0007669"/>
    <property type="project" value="UniProtKB-KW"/>
</dbReference>
<dbReference type="InterPro" id="IPR016269">
    <property type="entry name" value="RNA-dir_pol_paramyxovirus"/>
</dbReference>
<dbReference type="InterPro" id="IPR014023">
    <property type="entry name" value="Mononeg_RNA_pol_cat"/>
</dbReference>
<dbReference type="InterPro" id="IPR039736">
    <property type="entry name" value="L_poly_C"/>
</dbReference>
<keyword evidence="7 22" id="KW-0949">S-adenosyl-L-methionine</keyword>
<evidence type="ECO:0000256" key="17">
    <source>
        <dbReference type="ARBA" id="ARBA00024494"/>
    </source>
</evidence>
<dbReference type="GO" id="GO:0005524">
    <property type="term" value="F:ATP binding"/>
    <property type="evidence" value="ECO:0007669"/>
    <property type="project" value="UniProtKB-KW"/>
</dbReference>
<evidence type="ECO:0000256" key="22">
    <source>
        <dbReference type="PIRNR" id="PIRNR000830"/>
    </source>
</evidence>
<dbReference type="Pfam" id="PF14318">
    <property type="entry name" value="Mononeg_mRNAcap"/>
    <property type="match status" value="1"/>
</dbReference>
<keyword evidence="5 22" id="KW-0507">mRNA processing</keyword>
<keyword evidence="3 22" id="KW-0696">RNA-directed RNA polymerase</keyword>
<comment type="catalytic activity">
    <reaction evidence="18 22">
        <text>a 5'-end (5'-triphosphoguanosine)-(2'-O-methyladenylyl)-adenylyl-cytidylyl-adenosine in mRNA + S-adenosyl-L-methionine = a 5'-end (N(7)-methyl 5'-triphosphoguanosine)-(2'-O-methyladenylyl)-adenylyl-cytidylyl-adenosine in mRNA + S-adenosyl-L-homocysteine</text>
        <dbReference type="Rhea" id="RHEA:65440"/>
        <dbReference type="Rhea" id="RHEA-COMP:16798"/>
        <dbReference type="Rhea" id="RHEA-COMP:16801"/>
        <dbReference type="ChEBI" id="CHEBI:57856"/>
        <dbReference type="ChEBI" id="CHEBI:59789"/>
        <dbReference type="ChEBI" id="CHEBI:156482"/>
        <dbReference type="ChEBI" id="CHEBI:156483"/>
    </reaction>
</comment>
<evidence type="ECO:0000256" key="11">
    <source>
        <dbReference type="ARBA" id="ARBA00022840"/>
    </source>
</evidence>
<dbReference type="GO" id="GO:0003968">
    <property type="term" value="F:RNA-directed RNA polymerase activity"/>
    <property type="evidence" value="ECO:0007669"/>
    <property type="project" value="UniProtKB-KW"/>
</dbReference>
<evidence type="ECO:0000256" key="18">
    <source>
        <dbReference type="ARBA" id="ARBA00024499"/>
    </source>
</evidence>
<dbReference type="PIRSF" id="PIRSF000830">
    <property type="entry name" value="RNA_pol_ParamyxoV"/>
    <property type="match status" value="1"/>
</dbReference>
<dbReference type="EC" id="2.1.1.-" evidence="22"/>
<dbReference type="GO" id="GO:0016787">
    <property type="term" value="F:hydrolase activity"/>
    <property type="evidence" value="ECO:0007669"/>
    <property type="project" value="UniProtKB-KW"/>
</dbReference>
<comment type="catalytic activity">
    <reaction evidence="19 22">
        <text>a 5'-end (5'-triphosphoguanosine)-adenylyl-adenylyl-cytidylyl-adenosine in mRNA + S-adenosyl-L-methionine = a 5'-end (5'-triphosphoguanosine)-(2'-O-methyladenylyl)-adenylyl-cytidylyl-adenosine in mRNA + S-adenosyl-L-homocysteine + H(+)</text>
        <dbReference type="Rhea" id="RHEA:65380"/>
        <dbReference type="Rhea" id="RHEA-COMP:16797"/>
        <dbReference type="Rhea" id="RHEA-COMP:16801"/>
        <dbReference type="ChEBI" id="CHEBI:15378"/>
        <dbReference type="ChEBI" id="CHEBI:57856"/>
        <dbReference type="ChEBI" id="CHEBI:59789"/>
        <dbReference type="ChEBI" id="CHEBI:156482"/>
        <dbReference type="ChEBI" id="CHEBI:156484"/>
    </reaction>
</comment>
<dbReference type="RefSeq" id="YP_010801294.1">
    <property type="nucleotide sequence ID" value="NC_076951.1"/>
</dbReference>
<evidence type="ECO:0000256" key="5">
    <source>
        <dbReference type="ARBA" id="ARBA00022664"/>
    </source>
</evidence>
<evidence type="ECO:0000256" key="21">
    <source>
        <dbReference type="ARBA" id="ARBA00048548"/>
    </source>
</evidence>
<comment type="catalytic activity">
    <reaction evidence="17">
        <text>a 5'-end triphospho-adenylyl-adenylyl-cytidylyl-adenosine in mRNA + GDP + H(+) = a 5'-end (5'-triphosphoguanosine)-adenylyl-adenylyl-cytidylyl-adenosine in mRNA + diphosphate</text>
        <dbReference type="Rhea" id="RHEA:65436"/>
        <dbReference type="Rhea" id="RHEA-COMP:16797"/>
        <dbReference type="Rhea" id="RHEA-COMP:16799"/>
        <dbReference type="ChEBI" id="CHEBI:15378"/>
        <dbReference type="ChEBI" id="CHEBI:33019"/>
        <dbReference type="ChEBI" id="CHEBI:58189"/>
        <dbReference type="ChEBI" id="CHEBI:156484"/>
        <dbReference type="ChEBI" id="CHEBI:156503"/>
        <dbReference type="EC" id="2.7.7.88"/>
    </reaction>
</comment>
<keyword evidence="13 22" id="KW-0693">Viral RNA replication</keyword>
<feature type="domain" description="RdRp catalytic" evidence="24">
    <location>
        <begin position="639"/>
        <end position="823"/>
    </location>
</feature>
<dbReference type="Proteomes" id="UP001317325">
    <property type="component" value="Segment"/>
</dbReference>
<evidence type="ECO:0000256" key="6">
    <source>
        <dbReference type="ARBA" id="ARBA00022679"/>
    </source>
</evidence>
<evidence type="ECO:0000256" key="9">
    <source>
        <dbReference type="ARBA" id="ARBA00022741"/>
    </source>
</evidence>
<comment type="function">
    <text evidence="22">RNA-directed RNA polymerase that catalyzes the transcription of viral mRNAs, their capping and polyadenylation. The template is composed of the viral RNA tightly encapsidated by the nucleoprotein (N). The viral polymerase binds to the genomic RNA at the 3' leader promoter, and transcribes subsequently all viral mRNAs with a decreasing efficiency. The first gene is the most transcribed, and the last the least transcribed. The viral phosphoprotein acts as a processivity factor. Capping is concomitant with initiation of mRNA transcription. Indeed, a GDP polyribonucleotidyl transferase (PRNTase) adds the cap structure when the nascent RNA chain length has reached few nucleotides. Ribose 2'-O methylation of viral mRNA cap precedes and facilitates subsequent guanine-N-7 methylation, both activities being carried by the viral polymerase. Polyadenylation of mRNAs occur by a stuttering mechanism at a slipery stop site present at the end viral genes. After finishing transcription of a mRNA, the polymerase can resume transcription of the downstream gene.</text>
</comment>
<keyword evidence="12 22" id="KW-0946">Virion</keyword>
<keyword evidence="8 22" id="KW-0548">Nucleotidyltransferase</keyword>
<comment type="catalytic activity">
    <reaction evidence="20">
        <text>a 5'-end (5'-triphosphoguanosine)-adenylyl-adenylyl-cytidylyl-adenosine in mRNA + 2 S-adenosyl-L-methionine = a 5'-end (N(7)-methyl 5'-triphosphoguanosine)-(2'-O-methyladenylyl)-adenylyl-cytidylyl-adenosine in mRNA + 2 S-adenosyl-L-homocysteine + H(+)</text>
        <dbReference type="Rhea" id="RHEA:65376"/>
        <dbReference type="Rhea" id="RHEA-COMP:16797"/>
        <dbReference type="Rhea" id="RHEA-COMP:16798"/>
        <dbReference type="ChEBI" id="CHEBI:15378"/>
        <dbReference type="ChEBI" id="CHEBI:57856"/>
        <dbReference type="ChEBI" id="CHEBI:59789"/>
        <dbReference type="ChEBI" id="CHEBI:156483"/>
        <dbReference type="ChEBI" id="CHEBI:156484"/>
        <dbReference type="EC" id="2.1.1.375"/>
    </reaction>
</comment>
<evidence type="ECO:0000259" key="24">
    <source>
        <dbReference type="PROSITE" id="PS50526"/>
    </source>
</evidence>
<feature type="compositionally biased region" description="Basic and acidic residues" evidence="23">
    <location>
        <begin position="603"/>
        <end position="613"/>
    </location>
</feature>
<feature type="region of interest" description="Disordered" evidence="23">
    <location>
        <begin position="601"/>
        <end position="622"/>
    </location>
</feature>
<keyword evidence="15 22" id="KW-1035">Host cytoplasm</keyword>
<keyword evidence="10" id="KW-0378">Hydrolase</keyword>
<accession>A0A7D5DP48</accession>
<dbReference type="EC" id="2.7.7.48" evidence="22"/>
<evidence type="ECO:0000256" key="15">
    <source>
        <dbReference type="ARBA" id="ARBA00023200"/>
    </source>
</evidence>
<keyword evidence="11 22" id="KW-0067">ATP-binding</keyword>
<keyword evidence="4 22" id="KW-0489">Methyltransferase</keyword>
<dbReference type="KEGG" id="vg:80539985"/>
<comment type="similarity">
    <text evidence="2 22">Belongs to the paramyxovirus L protein family.</text>
</comment>
<dbReference type="PROSITE" id="PS51590">
    <property type="entry name" value="SAM_MT_MNV_L"/>
    <property type="match status" value="1"/>
</dbReference>
<dbReference type="GO" id="GO:0030430">
    <property type="term" value="C:host cell cytoplasm"/>
    <property type="evidence" value="ECO:0007669"/>
    <property type="project" value="UniProtKB-SubCell"/>
</dbReference>
<comment type="function">
    <text evidence="1 22">RNA-directed RNA polymerase that catalyzes the replication of viral genomic RNA. The template is composed of the viral RNA tightly encapsidated by the nucleoprotein (N). The replicase mode is dependent on intracellular N protein concentration. In this mode, the polymerase replicates the whole viral genome without recognizing transcriptional signals, and the replicated genome is not caped or polyadenylated.</text>
</comment>
<evidence type="ECO:0000256" key="2">
    <source>
        <dbReference type="ARBA" id="ARBA00007934"/>
    </source>
</evidence>
<dbReference type="GeneID" id="80539985"/>
<dbReference type="Pfam" id="PF00946">
    <property type="entry name" value="Mononeg_RNA_pol"/>
    <property type="match status" value="1"/>
</dbReference>
<feature type="domain" description="Mononegavirus-type SAM-dependent 2'-O-MTase" evidence="25">
    <location>
        <begin position="1738"/>
        <end position="1945"/>
    </location>
</feature>
<name>A0A7D5DP48_9MONO</name>
<reference evidence="26 27" key="1">
    <citation type="submission" date="2019-10" db="EMBL/GenBank/DDBJ databases">
        <title>Common occurrence of Belerina virus, a novel paramyxovirus found in Belgian hedgehogs.</title>
        <authorList>
            <person name="Vanmechelen B."/>
            <person name="Vergote V."/>
            <person name="Merino M."/>
            <person name="Maes P."/>
        </authorList>
    </citation>
    <scope>NUCLEOTIDE SEQUENCE [LARGE SCALE GENOMIC DNA]</scope>
    <source>
        <strain evidence="26">HH114</strain>
    </source>
</reference>
<evidence type="ECO:0000256" key="23">
    <source>
        <dbReference type="SAM" id="MobiDB-lite"/>
    </source>
</evidence>
<dbReference type="PROSITE" id="PS50526">
    <property type="entry name" value="RDRP_SSRNA_NEG_NONSEG"/>
    <property type="match status" value="1"/>
</dbReference>
<comment type="subcellular location">
    <subcellularLocation>
        <location evidence="22">Virion</location>
    </subcellularLocation>
    <subcellularLocation>
        <location evidence="22">Host cytoplasm</location>
    </subcellularLocation>
</comment>
<evidence type="ECO:0000256" key="20">
    <source>
        <dbReference type="ARBA" id="ARBA00047370"/>
    </source>
</evidence>
<keyword evidence="6 22" id="KW-0808">Transferase</keyword>
<evidence type="ECO:0000256" key="10">
    <source>
        <dbReference type="ARBA" id="ARBA00022801"/>
    </source>
</evidence>
<evidence type="ECO:0000256" key="14">
    <source>
        <dbReference type="ARBA" id="ARBA00023042"/>
    </source>
</evidence>
<evidence type="ECO:0000256" key="12">
    <source>
        <dbReference type="ARBA" id="ARBA00022844"/>
    </source>
</evidence>
<dbReference type="InterPro" id="IPR025786">
    <property type="entry name" value="Mononega_L_MeTrfase"/>
</dbReference>
<keyword evidence="9 22" id="KW-0547">Nucleotide-binding</keyword>
<evidence type="ECO:0000256" key="19">
    <source>
        <dbReference type="ARBA" id="ARBA00047332"/>
    </source>
</evidence>
<evidence type="ECO:0000256" key="8">
    <source>
        <dbReference type="ARBA" id="ARBA00022695"/>
    </source>
</evidence>
<dbReference type="GO" id="GO:0004482">
    <property type="term" value="F:mRNA 5'-cap (guanine-N7-)-methyltransferase activity"/>
    <property type="evidence" value="ECO:0007669"/>
    <property type="project" value="InterPro"/>
</dbReference>
<evidence type="ECO:0000313" key="27">
    <source>
        <dbReference type="Proteomes" id="UP001317325"/>
    </source>
</evidence>
<evidence type="ECO:0000256" key="16">
    <source>
        <dbReference type="ARBA" id="ARBA00023268"/>
    </source>
</evidence>
<keyword evidence="27" id="KW-1185">Reference proteome</keyword>
<protein>
    <recommendedName>
        <fullName evidence="22">RNA-directed RNA polymerase L</fullName>
        <shortName evidence="22">Protein L</shortName>
    </recommendedName>
    <alternativeName>
        <fullName evidence="22">Large structural protein</fullName>
    </alternativeName>
    <alternativeName>
        <fullName evidence="22">Replicase</fullName>
    </alternativeName>
    <alternativeName>
        <fullName evidence="22">Transcriptase</fullName>
    </alternativeName>
    <domain>
        <recommendedName>
            <fullName evidence="22">RNA-directed RNA polymerase</fullName>
            <ecNumber evidence="22">2.7.7.48</ecNumber>
        </recommendedName>
    </domain>
    <domain>
        <recommendedName>
            <fullName evidence="22">GTP phosphohydrolase</fullName>
            <ecNumber evidence="22">3.6.1.-</ecNumber>
        </recommendedName>
    </domain>
    <domain>
        <recommendedName>
            <fullName evidence="22">GDP polyribonucleotidyltransferase</fullName>
            <ecNumber evidence="22">2.7.7.88</ecNumber>
        </recommendedName>
        <alternativeName>
            <fullName evidence="22">PRNTase</fullName>
        </alternativeName>
    </domain>
    <domain>
        <recommendedName>
            <fullName evidence="22">mRNA (nucleoside-2'-O-)-methyltransferase</fullName>
            <shortName evidence="22">N1-2'-O-MTase</shortName>
            <ecNumber evidence="22">2.1.1.-</ecNumber>
        </recommendedName>
    </domain>
    <domain>
        <recommendedName>
            <fullName evidence="22">mRNA (guanine-N(7)-)-methyltransferase</fullName>
            <shortName evidence="22">G-N7-MTase</shortName>
        </recommendedName>
    </domain>
</protein>
<gene>
    <name evidence="26" type="primary">L</name>
</gene>
<keyword evidence="14 22" id="KW-0506">mRNA capping</keyword>
<organism evidence="26 27">
    <name type="scientific">Belerina virus</name>
    <dbReference type="NCBI Taxonomy" id="2748342"/>
    <lineage>
        <taxon>Viruses</taxon>
        <taxon>Riboviria</taxon>
        <taxon>Orthornavirae</taxon>
        <taxon>Negarnaviricota</taxon>
        <taxon>Haploviricotina</taxon>
        <taxon>Monjiviricetes</taxon>
        <taxon>Mononegavirales</taxon>
        <taxon>Paramyxoviridae</taxon>
        <taxon>Orthoparamyxovirinae</taxon>
        <taxon>Parajeilongvirus</taxon>
        <taxon>Parajeilongvirus erinacei</taxon>
        <taxon>Jeilongvirus erinacei</taxon>
    </lineage>
</organism>
<dbReference type="EC" id="3.6.1.-" evidence="22"/>
<dbReference type="Gene3D" id="3.40.50.12760">
    <property type="match status" value="1"/>
</dbReference>
<evidence type="ECO:0000256" key="4">
    <source>
        <dbReference type="ARBA" id="ARBA00022603"/>
    </source>
</evidence>
<comment type="catalytic activity">
    <reaction evidence="21 22">
        <text>GTP + H2O = GDP + phosphate + H(+)</text>
        <dbReference type="Rhea" id="RHEA:19669"/>
        <dbReference type="ChEBI" id="CHEBI:15377"/>
        <dbReference type="ChEBI" id="CHEBI:15378"/>
        <dbReference type="ChEBI" id="CHEBI:37565"/>
        <dbReference type="ChEBI" id="CHEBI:43474"/>
        <dbReference type="ChEBI" id="CHEBI:58189"/>
    </reaction>
</comment>
<evidence type="ECO:0000256" key="3">
    <source>
        <dbReference type="ARBA" id="ARBA00022484"/>
    </source>
</evidence>
<evidence type="ECO:0000259" key="25">
    <source>
        <dbReference type="PROSITE" id="PS51590"/>
    </source>
</evidence>
<evidence type="ECO:0000256" key="7">
    <source>
        <dbReference type="ARBA" id="ARBA00022691"/>
    </source>
</evidence>
<evidence type="ECO:0000313" key="26">
    <source>
        <dbReference type="EMBL" id="QKZ93219.1"/>
    </source>
</evidence>
<proteinExistence type="inferred from homology"/>
<dbReference type="NCBIfam" id="TIGR04198">
    <property type="entry name" value="paramyx_RNAcap"/>
    <property type="match status" value="1"/>
</dbReference>
<dbReference type="EMBL" id="MN561699">
    <property type="protein sequence ID" value="QKZ93219.1"/>
    <property type="molecule type" value="Viral_cRNA"/>
</dbReference>
<dbReference type="InterPro" id="IPR026890">
    <property type="entry name" value="Mononeg_mRNAcap"/>
</dbReference>
<evidence type="ECO:0000256" key="13">
    <source>
        <dbReference type="ARBA" id="ARBA00022953"/>
    </source>
</evidence>
<keyword evidence="16" id="KW-0511">Multifunctional enzyme</keyword>